<dbReference type="Gene3D" id="1.10.8.430">
    <property type="entry name" value="Helical domain of apoptotic protease-activating factors"/>
    <property type="match status" value="1"/>
</dbReference>
<dbReference type="InterPro" id="IPR045358">
    <property type="entry name" value="Ty3_capsid"/>
</dbReference>
<evidence type="ECO:0000259" key="4">
    <source>
        <dbReference type="Pfam" id="PF19259"/>
    </source>
</evidence>
<dbReference type="EMBL" id="JAVXUO010003170">
    <property type="protein sequence ID" value="KAK2965951.1"/>
    <property type="molecule type" value="Genomic_DNA"/>
</dbReference>
<dbReference type="AlphaFoldDB" id="A0AA88QPQ8"/>
<reference evidence="5" key="1">
    <citation type="submission" date="2022-12" db="EMBL/GenBank/DDBJ databases">
        <title>Draft genome assemblies for two species of Escallonia (Escalloniales).</title>
        <authorList>
            <person name="Chanderbali A."/>
            <person name="Dervinis C."/>
            <person name="Anghel I."/>
            <person name="Soltis D."/>
            <person name="Soltis P."/>
            <person name="Zapata F."/>
        </authorList>
    </citation>
    <scope>NUCLEOTIDE SEQUENCE</scope>
    <source>
        <strain evidence="5">UCBG92.1500</strain>
        <tissue evidence="5">Leaf</tissue>
    </source>
</reference>
<name>A0AA88QPQ8_9ASTE</name>
<dbReference type="InterPro" id="IPR050905">
    <property type="entry name" value="Plant_NBS-LRR"/>
</dbReference>
<dbReference type="Pfam" id="PF19259">
    <property type="entry name" value="Ty3_capsid"/>
    <property type="match status" value="1"/>
</dbReference>
<feature type="compositionally biased region" description="Basic and acidic residues" evidence="3">
    <location>
        <begin position="352"/>
        <end position="366"/>
    </location>
</feature>
<dbReference type="GO" id="GO:0043531">
    <property type="term" value="F:ADP binding"/>
    <property type="evidence" value="ECO:0007669"/>
    <property type="project" value="InterPro"/>
</dbReference>
<evidence type="ECO:0000256" key="1">
    <source>
        <dbReference type="ARBA" id="ARBA00022614"/>
    </source>
</evidence>
<keyword evidence="2" id="KW-0611">Plant defense</keyword>
<feature type="compositionally biased region" description="Polar residues" evidence="3">
    <location>
        <begin position="315"/>
        <end position="332"/>
    </location>
</feature>
<feature type="region of interest" description="Disordered" evidence="3">
    <location>
        <begin position="72"/>
        <end position="104"/>
    </location>
</feature>
<protein>
    <recommendedName>
        <fullName evidence="4">Ty3 transposon capsid-like protein domain-containing protein</fullName>
    </recommendedName>
</protein>
<dbReference type="SUPFAM" id="SSF52540">
    <property type="entry name" value="P-loop containing nucleoside triphosphate hydrolases"/>
    <property type="match status" value="1"/>
</dbReference>
<dbReference type="InterPro" id="IPR042197">
    <property type="entry name" value="Apaf_helical"/>
</dbReference>
<dbReference type="GO" id="GO:0005524">
    <property type="term" value="F:ATP binding"/>
    <property type="evidence" value="ECO:0007669"/>
    <property type="project" value="UniProtKB-KW"/>
</dbReference>
<dbReference type="Proteomes" id="UP001187471">
    <property type="component" value="Unassembled WGS sequence"/>
</dbReference>
<evidence type="ECO:0000256" key="3">
    <source>
        <dbReference type="SAM" id="MobiDB-lite"/>
    </source>
</evidence>
<proteinExistence type="predicted"/>
<evidence type="ECO:0000313" key="5">
    <source>
        <dbReference type="EMBL" id="KAK2965951.1"/>
    </source>
</evidence>
<keyword evidence="6" id="KW-1185">Reference proteome</keyword>
<keyword evidence="1" id="KW-0433">Leucine-rich repeat</keyword>
<evidence type="ECO:0000313" key="6">
    <source>
        <dbReference type="Proteomes" id="UP001187471"/>
    </source>
</evidence>
<evidence type="ECO:0000256" key="2">
    <source>
        <dbReference type="ARBA" id="ARBA00022821"/>
    </source>
</evidence>
<feature type="compositionally biased region" description="Basic and acidic residues" evidence="3">
    <location>
        <begin position="79"/>
        <end position="96"/>
    </location>
</feature>
<dbReference type="PANTHER" id="PTHR33463:SF179">
    <property type="entry name" value="NB-ARC DOMAIN-CONTAINING PROTEIN"/>
    <property type="match status" value="1"/>
</dbReference>
<accession>A0AA88QPQ8</accession>
<feature type="compositionally biased region" description="Polar residues" evidence="3">
    <location>
        <begin position="285"/>
        <end position="304"/>
    </location>
</feature>
<dbReference type="InterPro" id="IPR027417">
    <property type="entry name" value="P-loop_NTPase"/>
</dbReference>
<feature type="region of interest" description="Disordered" evidence="3">
    <location>
        <begin position="282"/>
        <end position="382"/>
    </location>
</feature>
<organism evidence="5 6">
    <name type="scientific">Escallonia rubra</name>
    <dbReference type="NCBI Taxonomy" id="112253"/>
    <lineage>
        <taxon>Eukaryota</taxon>
        <taxon>Viridiplantae</taxon>
        <taxon>Streptophyta</taxon>
        <taxon>Embryophyta</taxon>
        <taxon>Tracheophyta</taxon>
        <taxon>Spermatophyta</taxon>
        <taxon>Magnoliopsida</taxon>
        <taxon>eudicotyledons</taxon>
        <taxon>Gunneridae</taxon>
        <taxon>Pentapetalae</taxon>
        <taxon>asterids</taxon>
        <taxon>campanulids</taxon>
        <taxon>Escalloniales</taxon>
        <taxon>Escalloniaceae</taxon>
        <taxon>Escallonia</taxon>
    </lineage>
</organism>
<feature type="domain" description="Ty3 transposon capsid-like protein" evidence="4">
    <location>
        <begin position="144"/>
        <end position="276"/>
    </location>
</feature>
<dbReference type="PANTHER" id="PTHR33463">
    <property type="entry name" value="NB-ARC DOMAIN-CONTAINING PROTEIN-RELATED"/>
    <property type="match status" value="1"/>
</dbReference>
<dbReference type="GO" id="GO:0006952">
    <property type="term" value="P:defense response"/>
    <property type="evidence" value="ECO:0007669"/>
    <property type="project" value="UniProtKB-KW"/>
</dbReference>
<comment type="caution">
    <text evidence="5">The sequence shown here is derived from an EMBL/GenBank/DDBJ whole genome shotgun (WGS) entry which is preliminary data.</text>
</comment>
<gene>
    <name evidence="5" type="ORF">RJ640_002681</name>
</gene>
<sequence length="1000" mass="114991">MPRSVRSAQTAEAELQEFQGTMDTKLVANDIRMDSMEASIGDLQKGQTIMQQGFTELKLELASFMAHINAKLEPPPRGNLEKGESSHRNHHIEFHNNHNLPPPEYPPRDNNLPRFPRLDFPKFDGINPRGWVRKCEQYFEFCPIHEDYKVSYASVHFDAQAECWYAAYIKPLGRVRWEQFTKDLYARFSLTNGVSVMGSFNRLVQTGSIEEYFNQFEEMRAQVVQEFAYLDETYFCMSFIGGLKPEIRSRVEQFEVDTLSKAIHIARREEVAIQSLFKPPRAMQPSFQSSNPYHTLSKPTSTVFPSKPPMLKPTPLQTLPFQPNLNPHQSLPQKGLLPTPPRPPPRTNQLTTEEHQRRMAQGHEDSMGYSREPPATRMLRSKRKRVGYVKNLVKGEASHDQKGKENKEVAESKLMEWRYLEPTWLTWPDLSREEMELLASEVTQKTQKGKLLYPLEMRFMEYYRLLACKTLPPGDYSALLSEGDGMKEIKEKIRALELEAEVLSRRKDVLYLLLSYSMKPEVAVDVFTLTSIFSRISDCMRDLVVHSDTNYGHFDYITCRNIISRRIPELFWDVKALLAEAAFDMVPYLAEDMVQNTSELWLWPDGAYPAPQAMYRLASDSAIRQAMKCIQERTFRSIGISGIRGKEVAKALTNLPEIRNIFNVVLFVSIPQHPSIRDIERQIKQQIHAWKKRNEGIDGVLPVNFPFKHYNCLLLLDCIDEPINLYTLDIPGLSKTRFPFHLQTVLATRSQKAFNIMPVDLEIRMKDHLLPWDMFCKNVGHMSKVDFSSLKPMAVRLVGKCHGHLLAIILLARALKGVKDVGVWELALHELTSEPSSEIEGISKDMVNVLRFIWQRKGNASKHCIKYCTSHDKGTLFLRDSLISGWIRVGSIKTQEEGDDILKDLLRSFLLEEVGKTSIRMREETRLVLLNRFILRPHPVCLRQESAGLTEAPKLKEWDAEEIHLMNNKLSENGHHPAALSCRSFSKASEQSCAAKELEL</sequence>